<accession>A0ABN0NE67</accession>
<feature type="chain" id="PRO_5045940275" evidence="1">
    <location>
        <begin position="23"/>
        <end position="92"/>
    </location>
</feature>
<dbReference type="Proteomes" id="UP000016534">
    <property type="component" value="Unassembled WGS sequence"/>
</dbReference>
<evidence type="ECO:0000313" key="2">
    <source>
        <dbReference type="EMBL" id="ERG59882.1"/>
    </source>
</evidence>
<keyword evidence="1" id="KW-0732">Signal</keyword>
<dbReference type="PROSITE" id="PS51257">
    <property type="entry name" value="PROKAR_LIPOPROTEIN"/>
    <property type="match status" value="1"/>
</dbReference>
<reference evidence="2" key="1">
    <citation type="journal article" date="2012" name="J. Bacteriol.">
        <title>Genome sequences of type strains of seven species of the marine bacterium Pseudoalteromonas.</title>
        <authorList>
            <person name="Xie B.B."/>
            <person name="Shu Y.L."/>
            <person name="Qin Q.L."/>
            <person name="Rong J.C."/>
            <person name="Zhang X.Y."/>
            <person name="Chen X.L."/>
            <person name="Shi M."/>
            <person name="He H.L."/>
            <person name="Zhou B.C."/>
            <person name="Zhang Y.Z."/>
        </authorList>
    </citation>
    <scope>NUCLEOTIDE SEQUENCE [LARGE SCALE GENOMIC DNA]</scope>
    <source>
        <strain evidence="2">NCIMB 2128</strain>
    </source>
</reference>
<protein>
    <submittedName>
        <fullName evidence="2">Lipoprotein</fullName>
    </submittedName>
</protein>
<reference evidence="2" key="2">
    <citation type="submission" date="2013-04" db="EMBL/GenBank/DDBJ databases">
        <title>Genome sequence of Pseudoalteromonas undina.</title>
        <authorList>
            <person name="Xie B.-B."/>
            <person name="Rong J.-C."/>
            <person name="Qin Q.-L."/>
            <person name="Shu Y.-L."/>
            <person name="Zhang Y.-Z."/>
        </authorList>
    </citation>
    <scope>NUCLEOTIDE SEQUENCE</scope>
    <source>
        <strain evidence="2">NCIMB 2128</strain>
    </source>
</reference>
<feature type="signal peptide" evidence="1">
    <location>
        <begin position="1"/>
        <end position="22"/>
    </location>
</feature>
<keyword evidence="3" id="KW-1185">Reference proteome</keyword>
<organism evidence="2 3">
    <name type="scientific">Pseudoalteromonas undina</name>
    <dbReference type="NCBI Taxonomy" id="43660"/>
    <lineage>
        <taxon>Bacteria</taxon>
        <taxon>Pseudomonadati</taxon>
        <taxon>Pseudomonadota</taxon>
        <taxon>Gammaproteobacteria</taxon>
        <taxon>Alteromonadales</taxon>
        <taxon>Pseudoalteromonadaceae</taxon>
        <taxon>Pseudoalteromonas</taxon>
    </lineage>
</organism>
<gene>
    <name evidence="2" type="ORF">PUND_14934</name>
</gene>
<dbReference type="EMBL" id="AHCF02000037">
    <property type="protein sequence ID" value="ERG59882.1"/>
    <property type="molecule type" value="Genomic_DNA"/>
</dbReference>
<evidence type="ECO:0000256" key="1">
    <source>
        <dbReference type="SAM" id="SignalP"/>
    </source>
</evidence>
<evidence type="ECO:0000313" key="3">
    <source>
        <dbReference type="Proteomes" id="UP000016534"/>
    </source>
</evidence>
<proteinExistence type="predicted"/>
<sequence>MLVKVILIVITVLLSGCTSSQAMSSGCDFVTGAANSNERHKPAGDLNSNKKNQKVNVINGLLNMLIGPIGRSLNDDECSSKEQEYVYPNNSL</sequence>
<keyword evidence="2" id="KW-0449">Lipoprotein</keyword>
<comment type="caution">
    <text evidence="2">The sequence shown here is derived from an EMBL/GenBank/DDBJ whole genome shotgun (WGS) entry which is preliminary data.</text>
</comment>
<name>A0ABN0NE67_9GAMM</name>